<evidence type="ECO:0000256" key="2">
    <source>
        <dbReference type="RuleBase" id="RU000383"/>
    </source>
</evidence>
<dbReference type="SMART" id="SM01332">
    <property type="entry name" value="Cyclin_C"/>
    <property type="match status" value="1"/>
</dbReference>
<dbReference type="SMART" id="SM00385">
    <property type="entry name" value="CYCLIN"/>
    <property type="match status" value="1"/>
</dbReference>
<feature type="domain" description="Cyclin C-terminal" evidence="4">
    <location>
        <begin position="62"/>
        <end position="199"/>
    </location>
</feature>
<keyword evidence="6" id="KW-1185">Reference proteome</keyword>
<protein>
    <recommendedName>
        <fullName evidence="7">Cyclin N-terminal domain-containing protein</fullName>
    </recommendedName>
</protein>
<reference evidence="6" key="1">
    <citation type="submission" date="2016-05" db="EMBL/GenBank/DDBJ databases">
        <title>Comparative genomics of biotechnologically important yeasts.</title>
        <authorList>
            <consortium name="DOE Joint Genome Institute"/>
            <person name="Riley R."/>
            <person name="Haridas S."/>
            <person name="Wolfe K.H."/>
            <person name="Lopes M.R."/>
            <person name="Hittinger C.T."/>
            <person name="Goker M."/>
            <person name="Salamov A."/>
            <person name="Wisecaver J."/>
            <person name="Long T.M."/>
            <person name="Aerts A.L."/>
            <person name="Barry K."/>
            <person name="Choi C."/>
            <person name="Clum A."/>
            <person name="Coughlan A.Y."/>
            <person name="Deshpande S."/>
            <person name="Douglass A.P."/>
            <person name="Hanson S.J."/>
            <person name="Klenk H.-P."/>
            <person name="Labutti K."/>
            <person name="Lapidus A."/>
            <person name="Lindquist E."/>
            <person name="Lipzen A."/>
            <person name="Meier-Kolthoff J.P."/>
            <person name="Ohm R.A."/>
            <person name="Otillar R.P."/>
            <person name="Pangilinan J."/>
            <person name="Peng Y."/>
            <person name="Rokas A."/>
            <person name="Rosa C.A."/>
            <person name="Scheuner C."/>
            <person name="Sibirny A.A."/>
            <person name="Slot J.C."/>
            <person name="Stielow J.B."/>
            <person name="Sun H."/>
            <person name="Kurtzman C.P."/>
            <person name="Blackwell M."/>
            <person name="Grigoriev I.V."/>
            <person name="Jeffries T.W."/>
        </authorList>
    </citation>
    <scope>NUCLEOTIDE SEQUENCE [LARGE SCALE GENOMIC DNA]</scope>
    <source>
        <strain evidence="6">DSM 1968</strain>
    </source>
</reference>
<gene>
    <name evidence="5" type="ORF">ASCRUDRAFT_24363</name>
</gene>
<name>A0A1D2VFE2_9ASCO</name>
<evidence type="ECO:0008006" key="7">
    <source>
        <dbReference type="Google" id="ProtNLM"/>
    </source>
</evidence>
<dbReference type="EMBL" id="KV454482">
    <property type="protein sequence ID" value="ODV60394.1"/>
    <property type="molecule type" value="Genomic_DNA"/>
</dbReference>
<feature type="domain" description="Cyclin-like" evidence="3">
    <location>
        <begin position="74"/>
        <end position="174"/>
    </location>
</feature>
<feature type="non-terminal residue" evidence="5">
    <location>
        <position position="208"/>
    </location>
</feature>
<dbReference type="InterPro" id="IPR004367">
    <property type="entry name" value="Cyclin_C-dom"/>
</dbReference>
<dbReference type="Gene3D" id="1.10.472.10">
    <property type="entry name" value="Cyclin-like"/>
    <property type="match status" value="2"/>
</dbReference>
<dbReference type="Pfam" id="PF02984">
    <property type="entry name" value="Cyclin_C"/>
    <property type="match status" value="1"/>
</dbReference>
<accession>A0A1D2VFE2</accession>
<organism evidence="5 6">
    <name type="scientific">Ascoidea rubescens DSM 1968</name>
    <dbReference type="NCBI Taxonomy" id="1344418"/>
    <lineage>
        <taxon>Eukaryota</taxon>
        <taxon>Fungi</taxon>
        <taxon>Dikarya</taxon>
        <taxon>Ascomycota</taxon>
        <taxon>Saccharomycotina</taxon>
        <taxon>Saccharomycetes</taxon>
        <taxon>Ascoideaceae</taxon>
        <taxon>Ascoidea</taxon>
    </lineage>
</organism>
<dbReference type="AlphaFoldDB" id="A0A1D2VFE2"/>
<evidence type="ECO:0000313" key="5">
    <source>
        <dbReference type="EMBL" id="ODV60394.1"/>
    </source>
</evidence>
<proteinExistence type="inferred from homology"/>
<dbReference type="GeneID" id="30963484"/>
<dbReference type="InterPro" id="IPR013763">
    <property type="entry name" value="Cyclin-like_dom"/>
</dbReference>
<dbReference type="InterPro" id="IPR006671">
    <property type="entry name" value="Cyclin_N"/>
</dbReference>
<evidence type="ECO:0000259" key="3">
    <source>
        <dbReference type="SMART" id="SM00385"/>
    </source>
</evidence>
<dbReference type="RefSeq" id="XP_020046701.1">
    <property type="nucleotide sequence ID" value="XM_020189848.1"/>
</dbReference>
<keyword evidence="1 2" id="KW-0195">Cyclin</keyword>
<dbReference type="SUPFAM" id="SSF47954">
    <property type="entry name" value="Cyclin-like"/>
    <property type="match status" value="2"/>
</dbReference>
<feature type="non-terminal residue" evidence="5">
    <location>
        <position position="1"/>
    </location>
</feature>
<evidence type="ECO:0000259" key="4">
    <source>
        <dbReference type="SMART" id="SM01332"/>
    </source>
</evidence>
<sequence>KVENLQLLGISSLFIASKFFEKNLPSIKSFEFQTENFCKISKIKKFEFRILNILNFNLFNFPTSFYFLSRLLNDFLSTFSSNPAISSLKEKLIFLSHYLIESTLLNNKLIGQLPSNLAIASFYLALKILNIDFLLTSKSFNFNTNLFNIQNKINNSNFIQIKSIILEIFNYLINKIIHKEFFKKYASSFFLKVSIIARFWSKDLVLKK</sequence>
<dbReference type="OrthoDB" id="5590282at2759"/>
<dbReference type="Proteomes" id="UP000095038">
    <property type="component" value="Unassembled WGS sequence"/>
</dbReference>
<evidence type="ECO:0000256" key="1">
    <source>
        <dbReference type="ARBA" id="ARBA00023127"/>
    </source>
</evidence>
<dbReference type="STRING" id="1344418.A0A1D2VFE2"/>
<evidence type="ECO:0000313" key="6">
    <source>
        <dbReference type="Proteomes" id="UP000095038"/>
    </source>
</evidence>
<dbReference type="GO" id="GO:0016538">
    <property type="term" value="F:cyclin-dependent protein serine/threonine kinase regulator activity"/>
    <property type="evidence" value="ECO:0007669"/>
    <property type="project" value="UniProtKB-ARBA"/>
</dbReference>
<comment type="similarity">
    <text evidence="2">Belongs to the cyclin family.</text>
</comment>
<dbReference type="InterPro" id="IPR036915">
    <property type="entry name" value="Cyclin-like_sf"/>
</dbReference>
<dbReference type="InParanoid" id="A0A1D2VFE2"/>
<dbReference type="Pfam" id="PF00134">
    <property type="entry name" value="Cyclin_N"/>
    <property type="match status" value="1"/>
</dbReference>
<dbReference type="GO" id="GO:0044772">
    <property type="term" value="P:mitotic cell cycle phase transition"/>
    <property type="evidence" value="ECO:0007669"/>
    <property type="project" value="UniProtKB-ARBA"/>
</dbReference>
<dbReference type="PANTHER" id="PTHR10177">
    <property type="entry name" value="CYCLINS"/>
    <property type="match status" value="1"/>
</dbReference>
<dbReference type="InterPro" id="IPR039361">
    <property type="entry name" value="Cyclin"/>
</dbReference>